<protein>
    <recommendedName>
        <fullName evidence="1">Bacteriophage T5 Orf172 DNA-binding domain-containing protein</fullName>
    </recommendedName>
</protein>
<dbReference type="AlphaFoldDB" id="A0A381WB46"/>
<feature type="domain" description="Bacteriophage T5 Orf172 DNA-binding" evidence="1">
    <location>
        <begin position="8"/>
        <end position="81"/>
    </location>
</feature>
<gene>
    <name evidence="2" type="ORF">METZ01_LOCUS102579</name>
</gene>
<accession>A0A381WB46</accession>
<dbReference type="Pfam" id="PF13455">
    <property type="entry name" value="MUG113"/>
    <property type="match status" value="1"/>
</dbReference>
<feature type="non-terminal residue" evidence="2">
    <location>
        <position position="82"/>
    </location>
</feature>
<dbReference type="EMBL" id="UINC01011248">
    <property type="protein sequence ID" value="SVA49725.1"/>
    <property type="molecule type" value="Genomic_DNA"/>
</dbReference>
<dbReference type="InterPro" id="IPR018306">
    <property type="entry name" value="Phage_T5_Orf172_DNA-bd"/>
</dbReference>
<sequence>MNVYIIKCQNTNFYKIGVSDYIEDRLKNLQTANPTKLILISGFICKERFKLEKIIHKEYEDKRKIGEWFEINDIPKLEKFIR</sequence>
<name>A0A381WB46_9ZZZZ</name>
<reference evidence="2" key="1">
    <citation type="submission" date="2018-05" db="EMBL/GenBank/DDBJ databases">
        <authorList>
            <person name="Lanie J.A."/>
            <person name="Ng W.-L."/>
            <person name="Kazmierczak K.M."/>
            <person name="Andrzejewski T.M."/>
            <person name="Davidsen T.M."/>
            <person name="Wayne K.J."/>
            <person name="Tettelin H."/>
            <person name="Glass J.I."/>
            <person name="Rusch D."/>
            <person name="Podicherti R."/>
            <person name="Tsui H.-C.T."/>
            <person name="Winkler M.E."/>
        </authorList>
    </citation>
    <scope>NUCLEOTIDE SEQUENCE</scope>
</reference>
<evidence type="ECO:0000259" key="1">
    <source>
        <dbReference type="SMART" id="SM00974"/>
    </source>
</evidence>
<organism evidence="2">
    <name type="scientific">marine metagenome</name>
    <dbReference type="NCBI Taxonomy" id="408172"/>
    <lineage>
        <taxon>unclassified sequences</taxon>
        <taxon>metagenomes</taxon>
        <taxon>ecological metagenomes</taxon>
    </lineage>
</organism>
<dbReference type="SMART" id="SM00974">
    <property type="entry name" value="T5orf172"/>
    <property type="match status" value="1"/>
</dbReference>
<proteinExistence type="predicted"/>
<evidence type="ECO:0000313" key="2">
    <source>
        <dbReference type="EMBL" id="SVA49725.1"/>
    </source>
</evidence>